<dbReference type="CDD" id="cd09274">
    <property type="entry name" value="RNase_HI_RT_Ty3"/>
    <property type="match status" value="1"/>
</dbReference>
<evidence type="ECO:0000256" key="9">
    <source>
        <dbReference type="SAM" id="Phobius"/>
    </source>
</evidence>
<feature type="transmembrane region" description="Helical" evidence="9">
    <location>
        <begin position="2369"/>
        <end position="2390"/>
    </location>
</feature>
<comment type="caution">
    <text evidence="13">The sequence shown here is derived from an EMBL/GenBank/DDBJ whole genome shotgun (WGS) entry which is preliminary data.</text>
</comment>
<dbReference type="InterPro" id="IPR041577">
    <property type="entry name" value="RT_RNaseH_2"/>
</dbReference>
<dbReference type="InterPro" id="IPR002490">
    <property type="entry name" value="V-ATPase_116kDa_su"/>
</dbReference>
<protein>
    <submittedName>
        <fullName evidence="13">V-type proton ATPase subunit A3</fullName>
    </submittedName>
</protein>
<evidence type="ECO:0000313" key="13">
    <source>
        <dbReference type="EMBL" id="GJS92255.1"/>
    </source>
</evidence>
<reference evidence="13" key="1">
    <citation type="journal article" date="2022" name="Int. J. Mol. Sci.">
        <title>Draft Genome of Tanacetum Coccineum: Genomic Comparison of Closely Related Tanacetum-Family Plants.</title>
        <authorList>
            <person name="Yamashiro T."/>
            <person name="Shiraishi A."/>
            <person name="Nakayama K."/>
            <person name="Satake H."/>
        </authorList>
    </citation>
    <scope>NUCLEOTIDE SEQUENCE</scope>
</reference>
<gene>
    <name evidence="13" type="ORF">Tco_0774891</name>
</gene>
<dbReference type="InterPro" id="IPR043502">
    <property type="entry name" value="DNA/RNA_pol_sf"/>
</dbReference>
<evidence type="ECO:0000256" key="7">
    <source>
        <dbReference type="ARBA" id="ARBA00023136"/>
    </source>
</evidence>
<keyword evidence="6" id="KW-0406">Ion transport</keyword>
<evidence type="ECO:0000256" key="4">
    <source>
        <dbReference type="ARBA" id="ARBA00022692"/>
    </source>
</evidence>
<dbReference type="Pfam" id="PF17919">
    <property type="entry name" value="RT_RNaseH_2"/>
    <property type="match status" value="1"/>
</dbReference>
<dbReference type="Pfam" id="PF08284">
    <property type="entry name" value="RVP_2"/>
    <property type="match status" value="1"/>
</dbReference>
<sequence length="2432" mass="277416">MDGTVHTYKARLVVKGFTQTPWIDYEETFFHVADIRAIRILIAMAAFYDYEIWQMDVKTTFLNGYLNEEVYMEQPKASGSYVTFLILYVDDILIMGNNIPMLQDVKSYLGRCFAMKDLGEAAYILGIKIYRDRSKRLIGLCQSAYIEKILKIFYMENSKRGTIPMQEKLKFSKSQGASTPAEIQCMQNIPYASAVGSIMYAVRCIRPDVAFAQNITSRFQQNPGDAHWTTVKNILKYLHNTKDMFLVCGGAVDWKSTKQSIFATSSTYAEYIAAFDASKEAVWIRKFISELGVVPAIEETINMYCDNTGAIAIAKDHGVTKGARHFRAKVHYLRETIEMGDVRIEKVDTDDNLADLFTKALTFPTHSELTEKIGMIPASSLMQRREMAGCCPSMDLFRSEEMHLVQIIIPIDSAHFSASYLGDIGLIQFKDVFSQLSLTLLNADKSPFQRTYAGQIKRCGEMARKLRYFKDQMSKAGLTPAAITDAQTDINLDDLEVKLGDLEAELIEINANSEKLQRGYNELVEYKLVLQKTGEYFRAAHSSAIVQQRESDLAPEESLETPFLTDQDLKTDQGKQDKLGFLAGLVPKSKAIAFERILFRATRGNVFLWQAPMEEAVIDPSSGEKVDNTPFYINFIYLLNSLHNEYQYRAKSKVLKICKAFGANRYPFADDPSKQEQTITEVVRFVIRERRKRITANNNTQFSSHNIQSTNQMAPATRTITSTSNNEDGDVGARLRSVEASLAQEMDVKGWIFRCEQFFSIDEIPEKVNLISVHLFDTALLWHRQFIRLNGEAVSWDVYKKGILERFGTLFDDPISEIRKIKYQSSAKDYQDAFDTLLSRVDVNAYRLTNYQEATLEAMRKKNKVMVNSQQGRVGGGGHKWSWQLYSIVLLADEELEGEEEYIEEESLMKIGKHEVHILVDCGATHNFLDVNVAKQVRCKTNKTYPLEVAVGEGMKLISNAVFKDKFPIPIIEELIEELHGAIIFSKLDLRSGYHQTGMHKEDIHKTAFKTHQGHYEFLVMPFGLTNAPSRFQALMNKLLNYTLGHKCNGQLYSIVLLADEELEGEEEYIEEEGLMSEEHEVHILVDCGATHNFLDVNVAKQVWCKTNKTYPLEVAVGGGRKLISNVVCKNFEWQLQREIFYTDMMILPLGGCEMVLGIQWLDTLGDIKCNFSKLRMEFMYKNKKMTLMGTLKAEIQWLEGKNQDRKFEGTANDELLMFCVYPNTRVNLLNMEGQTKENGVNPELFVVLDTFIDVFEVPNELPPKRSHDHRIPLLPNTRHVNIRPYRYPPMQKDAIEVMVKEFRVGNYRQLNKHTVKDKFPIPIIEELIEELHGATIFFKLDLRSGYHQIRMHKEDIHKIAFKTHQGHYEFLVMPFGLTNAPSTFQALMNESLEDHVQHLSAVLATMRQNLLFAKKSKCVFGTNQVEYLGHVILAKGVATDPTKINVMQEWPIPSNVKQLRGFLGLNGYYRRFIMNFDSVNRPLTQLLKKGGYKWSNEAQAAFETLKSAMQKAPVLALPDFTKPFEVETDASGVGIGAVLQQNGHPIAYMSKTLSLKHQSLSTYEKEFLEVLLALDKWRGYLLDRHFIIKTDHFSLKEVTIGQLMHFQEYKLLNYSAKKIEASWLADDKLQAIINKLQVGQITKRHYVWSNNQLTRKGKIVVCNDPELRKELLQYFHGGVVGGHSRVKKCKLDIAAYPGLLQPLPIPHNIWTSISMDFIEGLPKSQGKNMILLYGMPESIVSDRDKTTPFETVYGIPPPIHVPYLGGLSKVEVVDKTLKDREEFIKTLKFHLLRAQNRMKQQADKGRSERQFGIGDWVLLKLQPHRQVTLKRYKGELPIGQQTDIPLCDSDGKLAAQPLKVLDRKMVKKKNDVAVYGLIQWTNGNVDDATWTSELKTTIDAGLLHRGNLLQIIGEIYERWNLLVEPSVALGVRKEKSIYHTLNMLSIDVTKKCLVAEGWSPVYATEQIQDALERATTDSNSQVGAIFQVLNTKELPPTYFRTNKFTDSFQTIVDAYGVAKYQEANPGVFTIVTFPFLFAVMFGDWGHGICILLASLFLISREKKYANQKLGDIMEMTFGGRYVILLMSLFSIYTGLIYNEFFSIPFELFSPSAYVCRDAACSEATTIGLIKERDTYPFGADPAWHGSRSELPFLNSLKMKMSILLGVAQMNLGIIMSFFNALYFKNAVNIWFQFIPQMIFLNGLFGYLSVLIIVKWCTGSKADLYHVMIYMFLSPTDDLGENELFANQKTVQLVLLLLSLIAVPWMLLPKPFILKAQHNRTHQGQTYTPLEGEDNSLQVEANHDSHDHEEFEFSEIFVHQLIHTIEFVLGAVSNTASYLRLWALSLAHSELSTVFYEKVLLLAWGYNNVFILIIGILVFIFATVGVLLVMETLSAFLHALRLHWVEFQNKFYEGDGYKFHPFSFALLGDEDE</sequence>
<feature type="coiled-coil region" evidence="8">
    <location>
        <begin position="492"/>
        <end position="519"/>
    </location>
</feature>
<name>A0ABQ4ZQP4_9ASTR</name>
<evidence type="ECO:0000256" key="8">
    <source>
        <dbReference type="SAM" id="Coils"/>
    </source>
</evidence>
<dbReference type="PANTHER" id="PTHR11629">
    <property type="entry name" value="VACUOLAR PROTON ATPASES"/>
    <property type="match status" value="1"/>
</dbReference>
<keyword evidence="3" id="KW-0813">Transport</keyword>
<evidence type="ECO:0000256" key="1">
    <source>
        <dbReference type="ARBA" id="ARBA00004141"/>
    </source>
</evidence>
<dbReference type="PANTHER" id="PTHR11629:SF112">
    <property type="entry name" value="V-TYPE PROTON ATPASE SUBUNIT A3"/>
    <property type="match status" value="1"/>
</dbReference>
<dbReference type="EMBL" id="BQNB010011568">
    <property type="protein sequence ID" value="GJS92255.1"/>
    <property type="molecule type" value="Genomic_DNA"/>
</dbReference>
<evidence type="ECO:0000259" key="12">
    <source>
        <dbReference type="Pfam" id="PF17919"/>
    </source>
</evidence>
<feature type="transmembrane region" description="Helical" evidence="9">
    <location>
        <begin position="2080"/>
        <end position="2098"/>
    </location>
</feature>
<evidence type="ECO:0000256" key="6">
    <source>
        <dbReference type="ARBA" id="ARBA00023065"/>
    </source>
</evidence>
<organism evidence="13 14">
    <name type="scientific">Tanacetum coccineum</name>
    <dbReference type="NCBI Taxonomy" id="301880"/>
    <lineage>
        <taxon>Eukaryota</taxon>
        <taxon>Viridiplantae</taxon>
        <taxon>Streptophyta</taxon>
        <taxon>Embryophyta</taxon>
        <taxon>Tracheophyta</taxon>
        <taxon>Spermatophyta</taxon>
        <taxon>Magnoliopsida</taxon>
        <taxon>eudicotyledons</taxon>
        <taxon>Gunneridae</taxon>
        <taxon>Pentapetalae</taxon>
        <taxon>asterids</taxon>
        <taxon>campanulids</taxon>
        <taxon>Asterales</taxon>
        <taxon>Asteraceae</taxon>
        <taxon>Asteroideae</taxon>
        <taxon>Anthemideae</taxon>
        <taxon>Anthemidinae</taxon>
        <taxon>Tanacetum</taxon>
    </lineage>
</organism>
<feature type="domain" description="Reverse transcriptase/retrotransposon-derived protein RNase H-like" evidence="12">
    <location>
        <begin position="1495"/>
        <end position="1589"/>
    </location>
</feature>
<feature type="domain" description="Reverse transcriptase" evidence="10">
    <location>
        <begin position="957"/>
        <end position="1046"/>
    </location>
</feature>
<keyword evidence="8" id="KW-0175">Coiled coil</keyword>
<dbReference type="InterPro" id="IPR000477">
    <property type="entry name" value="RT_dom"/>
</dbReference>
<dbReference type="InterPro" id="IPR043128">
    <property type="entry name" value="Rev_trsase/Diguanyl_cyclase"/>
</dbReference>
<dbReference type="CDD" id="cd00303">
    <property type="entry name" value="retropepsin_like"/>
    <property type="match status" value="2"/>
</dbReference>
<dbReference type="InterPro" id="IPR021109">
    <property type="entry name" value="Peptidase_aspartic_dom_sf"/>
</dbReference>
<dbReference type="InterPro" id="IPR013103">
    <property type="entry name" value="RVT_2"/>
</dbReference>
<keyword evidence="5 9" id="KW-1133">Transmembrane helix</keyword>
<evidence type="ECO:0000259" key="11">
    <source>
        <dbReference type="Pfam" id="PF07727"/>
    </source>
</evidence>
<proteinExistence type="inferred from homology"/>
<feature type="transmembrane region" description="Helical" evidence="9">
    <location>
        <begin position="2161"/>
        <end position="2182"/>
    </location>
</feature>
<keyword evidence="4 9" id="KW-0812">Transmembrane</keyword>
<evidence type="ECO:0000256" key="3">
    <source>
        <dbReference type="ARBA" id="ARBA00022448"/>
    </source>
</evidence>
<dbReference type="Pfam" id="PF00078">
    <property type="entry name" value="RVT_1"/>
    <property type="match status" value="2"/>
</dbReference>
<keyword evidence="14" id="KW-1185">Reference proteome</keyword>
<dbReference type="Gene3D" id="3.10.10.10">
    <property type="entry name" value="HIV Type 1 Reverse Transcriptase, subunit A, domain 1"/>
    <property type="match status" value="2"/>
</dbReference>
<feature type="transmembrane region" description="Helical" evidence="9">
    <location>
        <begin position="2250"/>
        <end position="2268"/>
    </location>
</feature>
<feature type="domain" description="Reverse transcriptase Ty1/copia-type" evidence="11">
    <location>
        <begin position="6"/>
        <end position="77"/>
    </location>
</feature>
<evidence type="ECO:0000256" key="2">
    <source>
        <dbReference type="ARBA" id="ARBA00009904"/>
    </source>
</evidence>
<accession>A0ABQ4ZQP4</accession>
<evidence type="ECO:0000256" key="5">
    <source>
        <dbReference type="ARBA" id="ARBA00022989"/>
    </source>
</evidence>
<comment type="similarity">
    <text evidence="2">Belongs to the V-ATPase 116 kDa subunit family.</text>
</comment>
<dbReference type="Gene3D" id="2.40.70.10">
    <property type="entry name" value="Acid Proteases"/>
    <property type="match status" value="1"/>
</dbReference>
<dbReference type="Gene3D" id="3.30.70.270">
    <property type="match status" value="4"/>
</dbReference>
<evidence type="ECO:0000313" key="14">
    <source>
        <dbReference type="Proteomes" id="UP001151760"/>
    </source>
</evidence>
<dbReference type="CDD" id="cd01647">
    <property type="entry name" value="RT_LTR"/>
    <property type="match status" value="2"/>
</dbReference>
<dbReference type="SUPFAM" id="SSF50630">
    <property type="entry name" value="Acid proteases"/>
    <property type="match status" value="1"/>
</dbReference>
<feature type="domain" description="Reverse transcriptase" evidence="10">
    <location>
        <begin position="1301"/>
        <end position="1394"/>
    </location>
</feature>
<dbReference type="Proteomes" id="UP001151760">
    <property type="component" value="Unassembled WGS sequence"/>
</dbReference>
<evidence type="ECO:0000259" key="10">
    <source>
        <dbReference type="Pfam" id="PF00078"/>
    </source>
</evidence>
<feature type="domain" description="Reverse transcriptase Ty1/copia-type" evidence="11">
    <location>
        <begin position="83"/>
        <end position="166"/>
    </location>
</feature>
<feature type="transmembrane region" description="Helical" evidence="9">
    <location>
        <begin position="2036"/>
        <end position="2059"/>
    </location>
</feature>
<dbReference type="CDD" id="cd09272">
    <property type="entry name" value="RNase_HI_RT_Ty1"/>
    <property type="match status" value="1"/>
</dbReference>
<dbReference type="Pfam" id="PF07727">
    <property type="entry name" value="RVT_2"/>
    <property type="match status" value="2"/>
</dbReference>
<dbReference type="Pfam" id="PF01496">
    <property type="entry name" value="V_ATPase_I"/>
    <property type="match status" value="2"/>
</dbReference>
<dbReference type="SUPFAM" id="SSF56672">
    <property type="entry name" value="DNA/RNA polymerases"/>
    <property type="match status" value="3"/>
</dbReference>
<comment type="subcellular location">
    <subcellularLocation>
        <location evidence="1">Membrane</location>
        <topology evidence="1">Multi-pass membrane protein</topology>
    </subcellularLocation>
</comment>
<reference evidence="13" key="2">
    <citation type="submission" date="2022-01" db="EMBL/GenBank/DDBJ databases">
        <authorList>
            <person name="Yamashiro T."/>
            <person name="Shiraishi A."/>
            <person name="Satake H."/>
            <person name="Nakayama K."/>
        </authorList>
    </citation>
    <scope>NUCLEOTIDE SEQUENCE</scope>
</reference>
<feature type="transmembrane region" description="Helical" evidence="9">
    <location>
        <begin position="2194"/>
        <end position="2214"/>
    </location>
</feature>
<keyword evidence="7 9" id="KW-0472">Membrane</keyword>